<evidence type="ECO:0000313" key="2">
    <source>
        <dbReference type="Proteomes" id="UP000627369"/>
    </source>
</evidence>
<comment type="caution">
    <text evidence="1">The sequence shown here is derived from an EMBL/GenBank/DDBJ whole genome shotgun (WGS) entry which is preliminary data.</text>
</comment>
<dbReference type="AlphaFoldDB" id="A0A919FKE0"/>
<accession>A0A919FKE0</accession>
<organism evidence="1 2">
    <name type="scientific">Promicromonospora soli</name>
    <dbReference type="NCBI Taxonomy" id="2035533"/>
    <lineage>
        <taxon>Bacteria</taxon>
        <taxon>Bacillati</taxon>
        <taxon>Actinomycetota</taxon>
        <taxon>Actinomycetes</taxon>
        <taxon>Micrococcales</taxon>
        <taxon>Promicromonosporaceae</taxon>
        <taxon>Promicromonospora</taxon>
    </lineage>
</organism>
<sequence length="130" mass="13731">MFRTRTVVRGVVALAVVAAVGLSLPLLSLATDEAAMPPASSLPALPDGARVTAEGKGCGSGGCWRELTVDAPAGMSGEELAAEVLPDGRVCAFRGVLDLRRVCTWVTDHVPGDETRSARFSMQYERWLDS</sequence>
<keyword evidence="2" id="KW-1185">Reference proteome</keyword>
<name>A0A919FKE0_9MICO</name>
<dbReference type="Proteomes" id="UP000627369">
    <property type="component" value="Unassembled WGS sequence"/>
</dbReference>
<evidence type="ECO:0000313" key="1">
    <source>
        <dbReference type="EMBL" id="GHH67622.1"/>
    </source>
</evidence>
<gene>
    <name evidence="1" type="ORF">GCM10017772_09660</name>
</gene>
<reference evidence="1" key="2">
    <citation type="submission" date="2020-09" db="EMBL/GenBank/DDBJ databases">
        <authorList>
            <person name="Sun Q."/>
            <person name="Zhou Y."/>
        </authorList>
    </citation>
    <scope>NUCLEOTIDE SEQUENCE</scope>
    <source>
        <strain evidence="1">CGMCC 4.7398</strain>
    </source>
</reference>
<proteinExistence type="predicted"/>
<protein>
    <submittedName>
        <fullName evidence="1">Uncharacterized protein</fullName>
    </submittedName>
</protein>
<dbReference type="EMBL" id="BNAS01000001">
    <property type="protein sequence ID" value="GHH67622.1"/>
    <property type="molecule type" value="Genomic_DNA"/>
</dbReference>
<dbReference type="RefSeq" id="WP_189668080.1">
    <property type="nucleotide sequence ID" value="NZ_BNAS01000001.1"/>
</dbReference>
<reference evidence="1" key="1">
    <citation type="journal article" date="2014" name="Int. J. Syst. Evol. Microbiol.">
        <title>Complete genome sequence of Corynebacterium casei LMG S-19264T (=DSM 44701T), isolated from a smear-ripened cheese.</title>
        <authorList>
            <consortium name="US DOE Joint Genome Institute (JGI-PGF)"/>
            <person name="Walter F."/>
            <person name="Albersmeier A."/>
            <person name="Kalinowski J."/>
            <person name="Ruckert C."/>
        </authorList>
    </citation>
    <scope>NUCLEOTIDE SEQUENCE</scope>
    <source>
        <strain evidence="1">CGMCC 4.7398</strain>
    </source>
</reference>